<sequence length="132" mass="13011">MAGRRPLAAGVDRRRLWFGADAAVTCANGVGYLALAGLLDGVLGAGAGLLRSIGAGLLAFGVLVGLYALRRTAGAAAGWALVALNVVWVAASLGFALGAADLTAAGRGWAVLQAMVVGGLAVLQAGSLRNRG</sequence>
<evidence type="ECO:0000313" key="2">
    <source>
        <dbReference type="EMBL" id="TDC48057.1"/>
    </source>
</evidence>
<name>A0A4R4RFH9_9ACTN</name>
<feature type="transmembrane region" description="Helical" evidence="1">
    <location>
        <begin position="109"/>
        <end position="128"/>
    </location>
</feature>
<evidence type="ECO:0000256" key="1">
    <source>
        <dbReference type="SAM" id="Phobius"/>
    </source>
</evidence>
<dbReference type="EMBL" id="SMKL01000063">
    <property type="protein sequence ID" value="TDC48057.1"/>
    <property type="molecule type" value="Genomic_DNA"/>
</dbReference>
<keyword evidence="1" id="KW-1133">Transmembrane helix</keyword>
<organism evidence="2 3">
    <name type="scientific">Jiangella ureilytica</name>
    <dbReference type="NCBI Taxonomy" id="2530374"/>
    <lineage>
        <taxon>Bacteria</taxon>
        <taxon>Bacillati</taxon>
        <taxon>Actinomycetota</taxon>
        <taxon>Actinomycetes</taxon>
        <taxon>Jiangellales</taxon>
        <taxon>Jiangellaceae</taxon>
        <taxon>Jiangella</taxon>
    </lineage>
</organism>
<evidence type="ECO:0008006" key="4">
    <source>
        <dbReference type="Google" id="ProtNLM"/>
    </source>
</evidence>
<keyword evidence="3" id="KW-1185">Reference proteome</keyword>
<dbReference type="Proteomes" id="UP000295621">
    <property type="component" value="Unassembled WGS sequence"/>
</dbReference>
<feature type="transmembrane region" description="Helical" evidence="1">
    <location>
        <begin position="76"/>
        <end position="97"/>
    </location>
</feature>
<comment type="caution">
    <text evidence="2">The sequence shown here is derived from an EMBL/GenBank/DDBJ whole genome shotgun (WGS) entry which is preliminary data.</text>
</comment>
<protein>
    <recommendedName>
        <fullName evidence="4">Integral membrane protein</fullName>
    </recommendedName>
</protein>
<proteinExistence type="predicted"/>
<accession>A0A4R4RFH9</accession>
<gene>
    <name evidence="2" type="ORF">E1212_22510</name>
</gene>
<keyword evidence="1" id="KW-0472">Membrane</keyword>
<keyword evidence="1" id="KW-0812">Transmembrane</keyword>
<evidence type="ECO:0000313" key="3">
    <source>
        <dbReference type="Proteomes" id="UP000295621"/>
    </source>
</evidence>
<dbReference type="OrthoDB" id="4566092at2"/>
<dbReference type="AlphaFoldDB" id="A0A4R4RFH9"/>
<reference evidence="2 3" key="1">
    <citation type="submission" date="2019-02" db="EMBL/GenBank/DDBJ databases">
        <title>Draft genome sequences of novel Actinobacteria.</title>
        <authorList>
            <person name="Sahin N."/>
            <person name="Ay H."/>
            <person name="Saygin H."/>
        </authorList>
    </citation>
    <scope>NUCLEOTIDE SEQUENCE [LARGE SCALE GENOMIC DNA]</scope>
    <source>
        <strain evidence="2 3">KC603</strain>
    </source>
</reference>
<feature type="transmembrane region" description="Helical" evidence="1">
    <location>
        <begin position="16"/>
        <end position="37"/>
    </location>
</feature>
<feature type="transmembrane region" description="Helical" evidence="1">
    <location>
        <begin position="49"/>
        <end position="69"/>
    </location>
</feature>